<dbReference type="SUPFAM" id="SSF48498">
    <property type="entry name" value="Tetracyclin repressor-like, C-terminal domain"/>
    <property type="match status" value="1"/>
</dbReference>
<protein>
    <submittedName>
        <fullName evidence="4">TetR/AcrR family transcriptional regulator</fullName>
    </submittedName>
</protein>
<dbReference type="Pfam" id="PF00440">
    <property type="entry name" value="TetR_N"/>
    <property type="match status" value="1"/>
</dbReference>
<proteinExistence type="predicted"/>
<dbReference type="PROSITE" id="PS50977">
    <property type="entry name" value="HTH_TETR_2"/>
    <property type="match status" value="1"/>
</dbReference>
<dbReference type="InterPro" id="IPR001647">
    <property type="entry name" value="HTH_TetR"/>
</dbReference>
<dbReference type="PRINTS" id="PR00455">
    <property type="entry name" value="HTHTETR"/>
</dbReference>
<dbReference type="Pfam" id="PF14246">
    <property type="entry name" value="TetR_C_7"/>
    <property type="match status" value="1"/>
</dbReference>
<keyword evidence="1 2" id="KW-0238">DNA-binding</keyword>
<feature type="domain" description="HTH tetR-type" evidence="3">
    <location>
        <begin position="15"/>
        <end position="75"/>
    </location>
</feature>
<gene>
    <name evidence="4" type="ORF">ACFQ1S_29510</name>
</gene>
<dbReference type="InterPro" id="IPR009057">
    <property type="entry name" value="Homeodomain-like_sf"/>
</dbReference>
<evidence type="ECO:0000313" key="4">
    <source>
        <dbReference type="EMBL" id="MFD1049381.1"/>
    </source>
</evidence>
<dbReference type="Proteomes" id="UP001597045">
    <property type="component" value="Unassembled WGS sequence"/>
</dbReference>
<reference evidence="5" key="1">
    <citation type="journal article" date="2019" name="Int. J. Syst. Evol. Microbiol.">
        <title>The Global Catalogue of Microorganisms (GCM) 10K type strain sequencing project: providing services to taxonomists for standard genome sequencing and annotation.</title>
        <authorList>
            <consortium name="The Broad Institute Genomics Platform"/>
            <consortium name="The Broad Institute Genome Sequencing Center for Infectious Disease"/>
            <person name="Wu L."/>
            <person name="Ma J."/>
        </authorList>
    </citation>
    <scope>NUCLEOTIDE SEQUENCE [LARGE SCALE GENOMIC DNA]</scope>
    <source>
        <strain evidence="5">JCM 31486</strain>
    </source>
</reference>
<dbReference type="InterPro" id="IPR036271">
    <property type="entry name" value="Tet_transcr_reg_TetR-rel_C_sf"/>
</dbReference>
<accession>A0ABW3MF83</accession>
<comment type="caution">
    <text evidence="4">The sequence shown here is derived from an EMBL/GenBank/DDBJ whole genome shotgun (WGS) entry which is preliminary data.</text>
</comment>
<organism evidence="4 5">
    <name type="scientific">Kibdelosporangium lantanae</name>
    <dbReference type="NCBI Taxonomy" id="1497396"/>
    <lineage>
        <taxon>Bacteria</taxon>
        <taxon>Bacillati</taxon>
        <taxon>Actinomycetota</taxon>
        <taxon>Actinomycetes</taxon>
        <taxon>Pseudonocardiales</taxon>
        <taxon>Pseudonocardiaceae</taxon>
        <taxon>Kibdelosporangium</taxon>
    </lineage>
</organism>
<sequence>MVTSVSGSATERRAAAKRATIINAAATVFLAHGYGRSSVDAIAAEAGVGKQTVYNHFGDKERLFLAVIDHVRDHSWAEAGDFTMPDTGDPRADLTAFAEHELEVVLSPRLAALHRLTIAELVHHPELQRMWRDDGQRPGIDDDCVDYLRDCHERGVLDVADPELAVRQLSV</sequence>
<dbReference type="InterPro" id="IPR050109">
    <property type="entry name" value="HTH-type_TetR-like_transc_reg"/>
</dbReference>
<name>A0ABW3MF83_9PSEU</name>
<evidence type="ECO:0000313" key="5">
    <source>
        <dbReference type="Proteomes" id="UP001597045"/>
    </source>
</evidence>
<evidence type="ECO:0000256" key="1">
    <source>
        <dbReference type="ARBA" id="ARBA00023125"/>
    </source>
</evidence>
<evidence type="ECO:0000259" key="3">
    <source>
        <dbReference type="PROSITE" id="PS50977"/>
    </source>
</evidence>
<dbReference type="PANTHER" id="PTHR30055:SF146">
    <property type="entry name" value="HTH-TYPE TRANSCRIPTIONAL DUAL REGULATOR CECR"/>
    <property type="match status" value="1"/>
</dbReference>
<evidence type="ECO:0000256" key="2">
    <source>
        <dbReference type="PROSITE-ProRule" id="PRU00335"/>
    </source>
</evidence>
<dbReference type="InterPro" id="IPR039536">
    <property type="entry name" value="TetR_C_Proteobacteria"/>
</dbReference>
<feature type="DNA-binding region" description="H-T-H motif" evidence="2">
    <location>
        <begin position="38"/>
        <end position="57"/>
    </location>
</feature>
<dbReference type="Gene3D" id="1.10.357.10">
    <property type="entry name" value="Tetracycline Repressor, domain 2"/>
    <property type="match status" value="1"/>
</dbReference>
<feature type="non-terminal residue" evidence="4">
    <location>
        <position position="171"/>
    </location>
</feature>
<dbReference type="PANTHER" id="PTHR30055">
    <property type="entry name" value="HTH-TYPE TRANSCRIPTIONAL REGULATOR RUTR"/>
    <property type="match status" value="1"/>
</dbReference>
<keyword evidence="5" id="KW-1185">Reference proteome</keyword>
<dbReference type="EMBL" id="JBHTIS010002144">
    <property type="protein sequence ID" value="MFD1049381.1"/>
    <property type="molecule type" value="Genomic_DNA"/>
</dbReference>
<dbReference type="SUPFAM" id="SSF46689">
    <property type="entry name" value="Homeodomain-like"/>
    <property type="match status" value="1"/>
</dbReference>